<evidence type="ECO:0000259" key="2">
    <source>
        <dbReference type="Pfam" id="PF00884"/>
    </source>
</evidence>
<dbReference type="SUPFAM" id="SSF53649">
    <property type="entry name" value="Alkaline phosphatase-like"/>
    <property type="match status" value="1"/>
</dbReference>
<dbReference type="RefSeq" id="WP_148074129.1">
    <property type="nucleotide sequence ID" value="NZ_CP042913.1"/>
</dbReference>
<proteinExistence type="inferred from homology"/>
<dbReference type="GO" id="GO:0004065">
    <property type="term" value="F:arylsulfatase activity"/>
    <property type="evidence" value="ECO:0007669"/>
    <property type="project" value="TreeGrafter"/>
</dbReference>
<dbReference type="InterPro" id="IPR050738">
    <property type="entry name" value="Sulfatase"/>
</dbReference>
<sequence>MENRLALVIVVDGLRASALGTYGNIIYPTPYLDALAARSLVVEWLLASSPDLSDYYEAVWHDLPNNLYESNVRSWLLTDDHLIAKRAEEGCFTEVFLYESPAKASASEVDQSHFARFFDQASEQLAQWQAEASKLNTHGLLWVHLQGLSGPWDAPLEMRSHFLDEEDPTPHPIVEPPAAIEIGEDPDELLSYQVGYGAQVQLLDSCIAGFVDTFEKTGSSAELFTMVTGSSGFALGEHRMVGHEVSQLYSEQLHLPCLVSVGNRKAPLPRVRGFVHPCDLRATLLDWLGVVDTTEDSSESLLRYLAGEEVRIRQLALAYDTAGQWMIRSPAWMLKTSSDEGTAQLFVKPDDRWEANDVASRCGEIVEQLNQLLTTCQVQGKEGLDFRKIELAEDLISPRR</sequence>
<reference evidence="3 4" key="1">
    <citation type="submission" date="2019-08" db="EMBL/GenBank/DDBJ databases">
        <title>Deep-cultivation of Planctomycetes and their phenomic and genomic characterization uncovers novel biology.</title>
        <authorList>
            <person name="Wiegand S."/>
            <person name="Jogler M."/>
            <person name="Boedeker C."/>
            <person name="Pinto D."/>
            <person name="Vollmers J."/>
            <person name="Rivas-Marin E."/>
            <person name="Kohn T."/>
            <person name="Peeters S.H."/>
            <person name="Heuer A."/>
            <person name="Rast P."/>
            <person name="Oberbeckmann S."/>
            <person name="Bunk B."/>
            <person name="Jeske O."/>
            <person name="Meyerdierks A."/>
            <person name="Storesund J.E."/>
            <person name="Kallscheuer N."/>
            <person name="Luecker S."/>
            <person name="Lage O.M."/>
            <person name="Pohl T."/>
            <person name="Merkel B.J."/>
            <person name="Hornburger P."/>
            <person name="Mueller R.-W."/>
            <person name="Bruemmer F."/>
            <person name="Labrenz M."/>
            <person name="Spormann A.M."/>
            <person name="Op den Camp H."/>
            <person name="Overmann J."/>
            <person name="Amann R."/>
            <person name="Jetten M.S.M."/>
            <person name="Mascher T."/>
            <person name="Medema M.H."/>
            <person name="Devos D.P."/>
            <person name="Kaster A.-K."/>
            <person name="Ovreas L."/>
            <person name="Rohde M."/>
            <person name="Galperin M.Y."/>
            <person name="Jogler C."/>
        </authorList>
    </citation>
    <scope>NUCLEOTIDE SEQUENCE [LARGE SCALE GENOMIC DNA]</scope>
    <source>
        <strain evidence="3 4">Pr1d</strain>
    </source>
</reference>
<evidence type="ECO:0000313" key="4">
    <source>
        <dbReference type="Proteomes" id="UP000323917"/>
    </source>
</evidence>
<dbReference type="AlphaFoldDB" id="A0A5B9Q9B8"/>
<dbReference type="Pfam" id="PF00884">
    <property type="entry name" value="Sulfatase"/>
    <property type="match status" value="1"/>
</dbReference>
<protein>
    <submittedName>
        <fullName evidence="3">Sulfatase</fullName>
    </submittedName>
</protein>
<keyword evidence="4" id="KW-1185">Reference proteome</keyword>
<dbReference type="Proteomes" id="UP000323917">
    <property type="component" value="Chromosome"/>
</dbReference>
<comment type="similarity">
    <text evidence="1">Belongs to the sulfatase family.</text>
</comment>
<feature type="domain" description="Sulfatase N-terminal" evidence="2">
    <location>
        <begin position="116"/>
        <end position="290"/>
    </location>
</feature>
<evidence type="ECO:0000256" key="1">
    <source>
        <dbReference type="ARBA" id="ARBA00008779"/>
    </source>
</evidence>
<dbReference type="InterPro" id="IPR000917">
    <property type="entry name" value="Sulfatase_N"/>
</dbReference>
<evidence type="ECO:0000313" key="3">
    <source>
        <dbReference type="EMBL" id="QEG35634.1"/>
    </source>
</evidence>
<dbReference type="PANTHER" id="PTHR42693">
    <property type="entry name" value="ARYLSULFATASE FAMILY MEMBER"/>
    <property type="match status" value="1"/>
</dbReference>
<dbReference type="PANTHER" id="PTHR42693:SF33">
    <property type="entry name" value="ARYLSULFATASE"/>
    <property type="match status" value="1"/>
</dbReference>
<accession>A0A5B9Q9B8</accession>
<dbReference type="Gene3D" id="3.40.720.10">
    <property type="entry name" value="Alkaline Phosphatase, subunit A"/>
    <property type="match status" value="2"/>
</dbReference>
<dbReference type="InterPro" id="IPR017850">
    <property type="entry name" value="Alkaline_phosphatase_core_sf"/>
</dbReference>
<gene>
    <name evidence="3" type="ORF">Pr1d_29360</name>
</gene>
<dbReference type="KEGG" id="bgok:Pr1d_29360"/>
<organism evidence="3 4">
    <name type="scientific">Bythopirellula goksoeyrii</name>
    <dbReference type="NCBI Taxonomy" id="1400387"/>
    <lineage>
        <taxon>Bacteria</taxon>
        <taxon>Pseudomonadati</taxon>
        <taxon>Planctomycetota</taxon>
        <taxon>Planctomycetia</taxon>
        <taxon>Pirellulales</taxon>
        <taxon>Lacipirellulaceae</taxon>
        <taxon>Bythopirellula</taxon>
    </lineage>
</organism>
<dbReference type="OrthoDB" id="265007at2"/>
<name>A0A5B9Q9B8_9BACT</name>
<dbReference type="EMBL" id="CP042913">
    <property type="protein sequence ID" value="QEG35634.1"/>
    <property type="molecule type" value="Genomic_DNA"/>
</dbReference>